<organism evidence="1 2">
    <name type="scientific">Riccia sorocarpa</name>
    <dbReference type="NCBI Taxonomy" id="122646"/>
    <lineage>
        <taxon>Eukaryota</taxon>
        <taxon>Viridiplantae</taxon>
        <taxon>Streptophyta</taxon>
        <taxon>Embryophyta</taxon>
        <taxon>Marchantiophyta</taxon>
        <taxon>Marchantiopsida</taxon>
        <taxon>Marchantiidae</taxon>
        <taxon>Marchantiales</taxon>
        <taxon>Ricciaceae</taxon>
        <taxon>Riccia</taxon>
    </lineage>
</organism>
<protein>
    <recommendedName>
        <fullName evidence="3">Reverse transcriptase</fullName>
    </recommendedName>
</protein>
<comment type="caution">
    <text evidence="1">The sequence shown here is derived from an EMBL/GenBank/DDBJ whole genome shotgun (WGS) entry which is preliminary data.</text>
</comment>
<evidence type="ECO:0000313" key="1">
    <source>
        <dbReference type="EMBL" id="KAL3699637.1"/>
    </source>
</evidence>
<reference evidence="1 2" key="1">
    <citation type="submission" date="2024-09" db="EMBL/GenBank/DDBJ databases">
        <title>Chromosome-scale assembly of Riccia sorocarpa.</title>
        <authorList>
            <person name="Paukszto L."/>
        </authorList>
    </citation>
    <scope>NUCLEOTIDE SEQUENCE [LARGE SCALE GENOMIC DNA]</scope>
    <source>
        <strain evidence="1">LP-2024</strain>
        <tissue evidence="1">Aerial parts of the thallus</tissue>
    </source>
</reference>
<gene>
    <name evidence="1" type="ORF">R1sor_017659</name>
</gene>
<dbReference type="EMBL" id="JBJQOH010000001">
    <property type="protein sequence ID" value="KAL3699637.1"/>
    <property type="molecule type" value="Genomic_DNA"/>
</dbReference>
<name>A0ABD3IA97_9MARC</name>
<dbReference type="AlphaFoldDB" id="A0ABD3IA97"/>
<sequence length="348" mass="40427">MTLCLSAKGYQMLEAMWRTFIWGAREDGSAKRSHVAWEVMQNEKRQGGMQILPLAVHSKAVKVRQISHIMSGATTGWSAIARGFIQRNLEACRQRNERRRWTVEETLLIGPRLQMKESATLNQLLKPWYKVRESLIFNPANGQLTKSLTVKQFMTIARRNASLHRENEIRVNRVLKRVRVDTLEDLHLARAAWYRLLEEITRARRSSELGRDLRALLNWIGQVEITSTPLHLRTAELYRVLWRERNDLVFRNQRARRPLQVILRETRNSVTSWFAQGMPDRHKALTVKTVETLMQLGSCAHKRFDNRARTADVGSSVDSAWPPDTQELDEWNRQREGTVVGEVNRATT</sequence>
<dbReference type="Proteomes" id="UP001633002">
    <property type="component" value="Unassembled WGS sequence"/>
</dbReference>
<keyword evidence="2" id="KW-1185">Reference proteome</keyword>
<evidence type="ECO:0000313" key="2">
    <source>
        <dbReference type="Proteomes" id="UP001633002"/>
    </source>
</evidence>
<accession>A0ABD3IA97</accession>
<proteinExistence type="predicted"/>
<evidence type="ECO:0008006" key="3">
    <source>
        <dbReference type="Google" id="ProtNLM"/>
    </source>
</evidence>